<accession>A0A7W9SPG9</accession>
<dbReference type="RefSeq" id="WP_184195220.1">
    <property type="nucleotide sequence ID" value="NZ_JACHGW010000002.1"/>
</dbReference>
<evidence type="ECO:0000313" key="2">
    <source>
        <dbReference type="Proteomes" id="UP000520814"/>
    </source>
</evidence>
<evidence type="ECO:0008006" key="3">
    <source>
        <dbReference type="Google" id="ProtNLM"/>
    </source>
</evidence>
<protein>
    <recommendedName>
        <fullName evidence="3">RnfC Barrel sandwich hybrid domain-containing protein</fullName>
    </recommendedName>
</protein>
<gene>
    <name evidence="1" type="ORF">HNQ39_002167</name>
</gene>
<sequence>MASGYTPGLTVSPRTTIVKTRRLPLKGEVLVGENDWVSPETAVAQANLPGIMQTVKVASRLGVDASEVPELLTIKIGDRVTKGDLIARTKGLFGKFFIADAKASTSGVVEIISPISGNVGIREAPTPVSITAYIPGRITQVLEGEGVQITAHGALIQGIFGIGGERRAPIKMVSQSPDQPLTEADITPDLAGKVIVGGSNISGAALRKAAELGIIGIVVGGIVDKDMVDYLGYDIGVAITGHENIPLTMVLTEGFGTIAMANRTFNLLKSLEGRSAAICGATQIRAGVIRPEVIVADETPEAGINQIDEATLDFTLHPGVPIRIIREPYFGALATVTELPTQLVQVDSGTEVRVLRAKLATTGEEVTVPRANVEIVAG</sequence>
<reference evidence="1 2" key="1">
    <citation type="submission" date="2020-08" db="EMBL/GenBank/DDBJ databases">
        <title>Genomic Encyclopedia of Type Strains, Phase IV (KMG-IV): sequencing the most valuable type-strain genomes for metagenomic binning, comparative biology and taxonomic classification.</title>
        <authorList>
            <person name="Goeker M."/>
        </authorList>
    </citation>
    <scope>NUCLEOTIDE SEQUENCE [LARGE SCALE GENOMIC DNA]</scope>
    <source>
        <strain evidence="1 2">DSM 23562</strain>
    </source>
</reference>
<organism evidence="1 2">
    <name type="scientific">Armatimonas rosea</name>
    <dbReference type="NCBI Taxonomy" id="685828"/>
    <lineage>
        <taxon>Bacteria</taxon>
        <taxon>Bacillati</taxon>
        <taxon>Armatimonadota</taxon>
        <taxon>Armatimonadia</taxon>
        <taxon>Armatimonadales</taxon>
        <taxon>Armatimonadaceae</taxon>
        <taxon>Armatimonas</taxon>
    </lineage>
</organism>
<comment type="caution">
    <text evidence="1">The sequence shown here is derived from an EMBL/GenBank/DDBJ whole genome shotgun (WGS) entry which is preliminary data.</text>
</comment>
<keyword evidence="2" id="KW-1185">Reference proteome</keyword>
<proteinExistence type="predicted"/>
<dbReference type="Proteomes" id="UP000520814">
    <property type="component" value="Unassembled WGS sequence"/>
</dbReference>
<dbReference type="EMBL" id="JACHGW010000002">
    <property type="protein sequence ID" value="MBB6050376.1"/>
    <property type="molecule type" value="Genomic_DNA"/>
</dbReference>
<dbReference type="AlphaFoldDB" id="A0A7W9SPG9"/>
<evidence type="ECO:0000313" key="1">
    <source>
        <dbReference type="EMBL" id="MBB6050376.1"/>
    </source>
</evidence>
<name>A0A7W9SPG9_ARMRO</name>